<reference evidence="1 2" key="1">
    <citation type="submission" date="2021-03" db="EMBL/GenBank/DDBJ databases">
        <title>Genomic Encyclopedia of Type Strains, Phase IV (KMG-IV): sequencing the most valuable type-strain genomes for metagenomic binning, comparative biology and taxonomic classification.</title>
        <authorList>
            <person name="Goeker M."/>
        </authorList>
    </citation>
    <scope>NUCLEOTIDE SEQUENCE [LARGE SCALE GENOMIC DNA]</scope>
    <source>
        <strain evidence="1 2">DSM 26048</strain>
    </source>
</reference>
<evidence type="ECO:0000313" key="2">
    <source>
        <dbReference type="Proteomes" id="UP001519287"/>
    </source>
</evidence>
<proteinExistence type="predicted"/>
<comment type="caution">
    <text evidence="1">The sequence shown here is derived from an EMBL/GenBank/DDBJ whole genome shotgun (WGS) entry which is preliminary data.</text>
</comment>
<sequence>MGEKYLKPSDLVTIEQWIKKVEEMHHKLKKYSRNHALRKLKISYKVIGTGRSRIVFDLKTGYVLKIAFSNKGIKDNKSEAMLYESSLPTIKNHLAKVVDHGHGWCIMEKIMGSSSENKKNKDLVYKLQDEFVSAGITPNDLTNRRNNEPRWKNFRIDNRDRIVVIDYANFIKASTVRTIG</sequence>
<name>A0ABS4IV03_9BACL</name>
<keyword evidence="2" id="KW-1185">Reference proteome</keyword>
<protein>
    <submittedName>
        <fullName evidence="1">Uncharacterized protein</fullName>
    </submittedName>
</protein>
<evidence type="ECO:0000313" key="1">
    <source>
        <dbReference type="EMBL" id="MBP1991410.1"/>
    </source>
</evidence>
<dbReference type="Proteomes" id="UP001519287">
    <property type="component" value="Unassembled WGS sequence"/>
</dbReference>
<dbReference type="RefSeq" id="WP_209972159.1">
    <property type="nucleotide sequence ID" value="NZ_JAGGLB010000008.1"/>
</dbReference>
<accession>A0ABS4IV03</accession>
<dbReference type="EMBL" id="JAGGLB010000008">
    <property type="protein sequence ID" value="MBP1991410.1"/>
    <property type="molecule type" value="Genomic_DNA"/>
</dbReference>
<gene>
    <name evidence="1" type="ORF">J2Z66_003017</name>
</gene>
<organism evidence="1 2">
    <name type="scientific">Paenibacillus eucommiae</name>
    <dbReference type="NCBI Taxonomy" id="1355755"/>
    <lineage>
        <taxon>Bacteria</taxon>
        <taxon>Bacillati</taxon>
        <taxon>Bacillota</taxon>
        <taxon>Bacilli</taxon>
        <taxon>Bacillales</taxon>
        <taxon>Paenibacillaceae</taxon>
        <taxon>Paenibacillus</taxon>
    </lineage>
</organism>